<gene>
    <name evidence="1" type="ORF">RHMOL_Rhmol07G0263400</name>
</gene>
<dbReference type="EMBL" id="CM046394">
    <property type="protein sequence ID" value="KAI8548300.1"/>
    <property type="molecule type" value="Genomic_DNA"/>
</dbReference>
<keyword evidence="2" id="KW-1185">Reference proteome</keyword>
<organism evidence="1 2">
    <name type="scientific">Rhododendron molle</name>
    <name type="common">Chinese azalea</name>
    <name type="synonym">Azalea mollis</name>
    <dbReference type="NCBI Taxonomy" id="49168"/>
    <lineage>
        <taxon>Eukaryota</taxon>
        <taxon>Viridiplantae</taxon>
        <taxon>Streptophyta</taxon>
        <taxon>Embryophyta</taxon>
        <taxon>Tracheophyta</taxon>
        <taxon>Spermatophyta</taxon>
        <taxon>Magnoliopsida</taxon>
        <taxon>eudicotyledons</taxon>
        <taxon>Gunneridae</taxon>
        <taxon>Pentapetalae</taxon>
        <taxon>asterids</taxon>
        <taxon>Ericales</taxon>
        <taxon>Ericaceae</taxon>
        <taxon>Ericoideae</taxon>
        <taxon>Rhodoreae</taxon>
        <taxon>Rhododendron</taxon>
    </lineage>
</organism>
<accession>A0ACC0N4V6</accession>
<comment type="caution">
    <text evidence="1">The sequence shown here is derived from an EMBL/GenBank/DDBJ whole genome shotgun (WGS) entry which is preliminary data.</text>
</comment>
<evidence type="ECO:0000313" key="1">
    <source>
        <dbReference type="EMBL" id="KAI8548300.1"/>
    </source>
</evidence>
<sequence>MMILSRDSCDENLGSTTDMLLAKTEKKNQHNGHSFEYSTEFQAMLDNLENEDCTEESSRNGEKKRRLSLDQVKALEKVFEEDNKLEAEQKVKVAQELGLQPRQVAIWFQNRRARWKAKRLERDYGVLKASYEALKVKFDELEKEKDGLVAEVKELRAELGEDDNTKSNHSVQEATLLLESDNNISEHRICPKPKQTNPSDEIPGNANSLEIRGGLSEMKCTLLLNEENDLNPQLLTPPPTPSSVIYEGCSSSMSSSWMSYFQLLESRAKGYYQHQFVKVEEQSTLFGTEDFHQQYFLS</sequence>
<proteinExistence type="predicted"/>
<evidence type="ECO:0000313" key="2">
    <source>
        <dbReference type="Proteomes" id="UP001062846"/>
    </source>
</evidence>
<reference evidence="1" key="1">
    <citation type="submission" date="2022-02" db="EMBL/GenBank/DDBJ databases">
        <title>Plant Genome Project.</title>
        <authorList>
            <person name="Zhang R.-G."/>
        </authorList>
    </citation>
    <scope>NUCLEOTIDE SEQUENCE</scope>
    <source>
        <strain evidence="1">AT1</strain>
    </source>
</reference>
<dbReference type="Proteomes" id="UP001062846">
    <property type="component" value="Chromosome 7"/>
</dbReference>
<protein>
    <submittedName>
        <fullName evidence="1">Uncharacterized protein</fullName>
    </submittedName>
</protein>
<name>A0ACC0N4V6_RHOML</name>